<gene>
    <name evidence="4" type="ORF">EFL95_01240</name>
</gene>
<keyword evidence="2" id="KW-0472">Membrane</keyword>
<dbReference type="Proteomes" id="UP000277094">
    <property type="component" value="Unassembled WGS sequence"/>
</dbReference>
<keyword evidence="2" id="KW-0812">Transmembrane</keyword>
<dbReference type="InterPro" id="IPR036514">
    <property type="entry name" value="SGNH_hydro_sf"/>
</dbReference>
<protein>
    <submittedName>
        <fullName evidence="4">SGNH/GDSL hydrolase family protein</fullName>
    </submittedName>
</protein>
<dbReference type="InterPro" id="IPR013830">
    <property type="entry name" value="SGNH_hydro"/>
</dbReference>
<feature type="region of interest" description="Disordered" evidence="1">
    <location>
        <begin position="1"/>
        <end position="50"/>
    </location>
</feature>
<feature type="compositionally biased region" description="Polar residues" evidence="1">
    <location>
        <begin position="35"/>
        <end position="50"/>
    </location>
</feature>
<evidence type="ECO:0000313" key="4">
    <source>
        <dbReference type="EMBL" id="RNL81463.1"/>
    </source>
</evidence>
<dbReference type="Gene3D" id="3.40.50.1110">
    <property type="entry name" value="SGNH hydrolase"/>
    <property type="match status" value="1"/>
</dbReference>
<dbReference type="EMBL" id="RJSG01000001">
    <property type="protein sequence ID" value="RNL81463.1"/>
    <property type="molecule type" value="Genomic_DNA"/>
</dbReference>
<dbReference type="OrthoDB" id="3786280at2"/>
<dbReference type="SUPFAM" id="SSF52266">
    <property type="entry name" value="SGNH hydrolase"/>
    <property type="match status" value="1"/>
</dbReference>
<keyword evidence="5" id="KW-1185">Reference proteome</keyword>
<proteinExistence type="predicted"/>
<evidence type="ECO:0000256" key="1">
    <source>
        <dbReference type="SAM" id="MobiDB-lite"/>
    </source>
</evidence>
<evidence type="ECO:0000256" key="2">
    <source>
        <dbReference type="SAM" id="Phobius"/>
    </source>
</evidence>
<dbReference type="GO" id="GO:0016787">
    <property type="term" value="F:hydrolase activity"/>
    <property type="evidence" value="ECO:0007669"/>
    <property type="project" value="UniProtKB-KW"/>
</dbReference>
<organism evidence="4 5">
    <name type="scientific">Nocardioides marmorisolisilvae</name>
    <dbReference type="NCBI Taxonomy" id="1542737"/>
    <lineage>
        <taxon>Bacteria</taxon>
        <taxon>Bacillati</taxon>
        <taxon>Actinomycetota</taxon>
        <taxon>Actinomycetes</taxon>
        <taxon>Propionibacteriales</taxon>
        <taxon>Nocardioidaceae</taxon>
        <taxon>Nocardioides</taxon>
    </lineage>
</organism>
<dbReference type="Pfam" id="PF13472">
    <property type="entry name" value="Lipase_GDSL_2"/>
    <property type="match status" value="1"/>
</dbReference>
<feature type="transmembrane region" description="Helical" evidence="2">
    <location>
        <begin position="65"/>
        <end position="86"/>
    </location>
</feature>
<accession>A0A3N0E142</accession>
<keyword evidence="2" id="KW-1133">Transmembrane helix</keyword>
<dbReference type="CDD" id="cd00229">
    <property type="entry name" value="SGNH_hydrolase"/>
    <property type="match status" value="1"/>
</dbReference>
<reference evidence="4 5" key="1">
    <citation type="submission" date="2018-11" db="EMBL/GenBank/DDBJ databases">
        <authorList>
            <person name="Li F."/>
        </authorList>
    </citation>
    <scope>NUCLEOTIDE SEQUENCE [LARGE SCALE GENOMIC DNA]</scope>
    <source>
        <strain evidence="4 5">KIS18-7</strain>
    </source>
</reference>
<evidence type="ECO:0000259" key="3">
    <source>
        <dbReference type="Pfam" id="PF13472"/>
    </source>
</evidence>
<sequence>MSTSRIRRPSSVNFRWGRAGGTASGTGERYVPPIRTTSTGLAKTPSQPRSATEDVAVSLGARRHLGWLSAGLGVLLAALALTPLIGGTAQASTAERCARFTHQSLVRQHVVTGRGATTVVIGDSYSAGLGLQHPDRNWARELPGRVHVFGFSGSGFSRGASPCKDVAYDQRARTALALHPSLVVVEGGLNDFDQPSGQIRAGFRRLVAEIGGDRLLVVGPPPAPLRGARAARVDAILRSEAARSGTPYLSMIDDRFTYLPDRLHLTPLGHERFGTVVADALDSP</sequence>
<evidence type="ECO:0000313" key="5">
    <source>
        <dbReference type="Proteomes" id="UP000277094"/>
    </source>
</evidence>
<comment type="caution">
    <text evidence="4">The sequence shown here is derived from an EMBL/GenBank/DDBJ whole genome shotgun (WGS) entry which is preliminary data.</text>
</comment>
<feature type="domain" description="SGNH hydrolase-type esterase" evidence="3">
    <location>
        <begin position="120"/>
        <end position="272"/>
    </location>
</feature>
<dbReference type="AlphaFoldDB" id="A0A3N0E142"/>
<name>A0A3N0E142_9ACTN</name>
<keyword evidence="4" id="KW-0378">Hydrolase</keyword>